<dbReference type="PANTHER" id="PTHR13060:SF0">
    <property type="entry name" value="PROTEIN ECDYSONELESS HOMOLOG"/>
    <property type="match status" value="1"/>
</dbReference>
<feature type="region of interest" description="Disordered" evidence="1">
    <location>
        <begin position="436"/>
        <end position="463"/>
    </location>
</feature>
<feature type="region of interest" description="Disordered" evidence="1">
    <location>
        <begin position="590"/>
        <end position="647"/>
    </location>
</feature>
<dbReference type="GO" id="GO:0005634">
    <property type="term" value="C:nucleus"/>
    <property type="evidence" value="ECO:0007669"/>
    <property type="project" value="TreeGrafter"/>
</dbReference>
<dbReference type="Proteomes" id="UP000714275">
    <property type="component" value="Unassembled WGS sequence"/>
</dbReference>
<feature type="compositionally biased region" description="Acidic residues" evidence="1">
    <location>
        <begin position="625"/>
        <end position="634"/>
    </location>
</feature>
<feature type="compositionally biased region" description="Acidic residues" evidence="1">
    <location>
        <begin position="493"/>
        <end position="526"/>
    </location>
</feature>
<gene>
    <name evidence="2" type="ORF">EV702DRAFT_1273881</name>
</gene>
<sequence length="858" mass="95416">MAMDIFNRQPSISEDTIQYTLYPPPALGRKIICNDTRSMLAKDIDSVAARDNKWMLEGRMRVGDSVDDEWCVVWILREISKKWDFAISVMDSDGEFLLIEAAEALPLWVKPSNSENRVWIYSGILHLIPLQYISSPSKPKRRRRFPGSKDSDDEGDIVGDDLEEYLAIDDALKLVRDATVETRAPRTVENTVWQRTSGYPAAAKSHVHTTKAYLPLDIARALSVNPSLAQKPVETFYTRDAVQLRAAHRMTRFPPHSAVLTAVKLTKPAYAQLVGQKFFPPKIFGSFKEREGSDVWRWKDTGMKLACGFEMIYQESKSRTNIASKTSEVTESSAEARKEALRRSSDYKAYITNLVSTGYFRGEVEDSQLWKELENKAADAFIQVRQEDDATRPSFAALFNSALSIAPEYLTEMPDETEDSDDWMNVDAANFDDMLERTRSQPQSQKMDVDSTGDEAEERVAKEQANKLQDLAAKVQKFVEGEGDVEGARFEDEAFSDDGDDADEEDEENFSDEIFSDSDDEDEPVADEAARQEAMAKLVPALSEAEYGQMPASFNTQRVSKVTIETEAVEETDAAITQFSATEPILEITAPARTRSIRPPILPRDKYEGVDSDDESSSSDPLAGGDEEDVESEEDRPQVVGDIEVDMDEEEAEFLEFSRQALGISDQQWGEIIKDRKGRGAFVPTSVTVENATSTSTSSPNNKSDSSAPLGQGRQPVPGPRPNVNPNLDSFEAVMQAMDAELNQSRQTALKGKGKVPTLPTGDPENPSKGNSKLKSMEEDSKEDLDIETQMEAELNAMLEHGGGDVEELDSGEEEVPMDYNLIKNFLESFKSQAGLSGPVGNLAGRLQPGWTFPRDDS</sequence>
<reference evidence="2" key="1">
    <citation type="journal article" date="2020" name="New Phytol.">
        <title>Comparative genomics reveals dynamic genome evolution in host specialist ectomycorrhizal fungi.</title>
        <authorList>
            <person name="Lofgren L.A."/>
            <person name="Nguyen N.H."/>
            <person name="Vilgalys R."/>
            <person name="Ruytinx J."/>
            <person name="Liao H.L."/>
            <person name="Branco S."/>
            <person name="Kuo A."/>
            <person name="LaButti K."/>
            <person name="Lipzen A."/>
            <person name="Andreopoulos W."/>
            <person name="Pangilinan J."/>
            <person name="Riley R."/>
            <person name="Hundley H."/>
            <person name="Na H."/>
            <person name="Barry K."/>
            <person name="Grigoriev I.V."/>
            <person name="Stajich J.E."/>
            <person name="Kennedy P.G."/>
        </authorList>
    </citation>
    <scope>NUCLEOTIDE SEQUENCE</scope>
    <source>
        <strain evidence="2">DOB743</strain>
    </source>
</reference>
<feature type="region of interest" description="Disordered" evidence="1">
    <location>
        <begin position="136"/>
        <end position="157"/>
    </location>
</feature>
<protein>
    <submittedName>
        <fullName evidence="2">SGT1-domain-containing protein</fullName>
    </submittedName>
</protein>
<dbReference type="AlphaFoldDB" id="A0A9P7D810"/>
<dbReference type="Pfam" id="PF07093">
    <property type="entry name" value="SGT1"/>
    <property type="match status" value="2"/>
</dbReference>
<comment type="caution">
    <text evidence="2">The sequence shown here is derived from an EMBL/GenBank/DDBJ whole genome shotgun (WGS) entry which is preliminary data.</text>
</comment>
<feature type="region of interest" description="Disordered" evidence="1">
    <location>
        <begin position="483"/>
        <end position="531"/>
    </location>
</feature>
<organism evidence="2 3">
    <name type="scientific">Suillus placidus</name>
    <dbReference type="NCBI Taxonomy" id="48579"/>
    <lineage>
        <taxon>Eukaryota</taxon>
        <taxon>Fungi</taxon>
        <taxon>Dikarya</taxon>
        <taxon>Basidiomycota</taxon>
        <taxon>Agaricomycotina</taxon>
        <taxon>Agaricomycetes</taxon>
        <taxon>Agaricomycetidae</taxon>
        <taxon>Boletales</taxon>
        <taxon>Suillineae</taxon>
        <taxon>Suillaceae</taxon>
        <taxon>Suillus</taxon>
    </lineage>
</organism>
<dbReference type="OrthoDB" id="27237at2759"/>
<dbReference type="InterPro" id="IPR010770">
    <property type="entry name" value="Ecd"/>
</dbReference>
<dbReference type="PANTHER" id="PTHR13060">
    <property type="entry name" value="SGT1 PROTEIN HSGT1 SUPPRESSOR OF GCR2"/>
    <property type="match status" value="1"/>
</dbReference>
<dbReference type="EMBL" id="JABBWD010000001">
    <property type="protein sequence ID" value="KAG1783630.1"/>
    <property type="molecule type" value="Genomic_DNA"/>
</dbReference>
<name>A0A9P7D810_9AGAM</name>
<evidence type="ECO:0000313" key="3">
    <source>
        <dbReference type="Proteomes" id="UP000714275"/>
    </source>
</evidence>
<evidence type="ECO:0000313" key="2">
    <source>
        <dbReference type="EMBL" id="KAG1783630.1"/>
    </source>
</evidence>
<accession>A0A9P7D810</accession>
<feature type="compositionally biased region" description="Low complexity" evidence="1">
    <location>
        <begin position="691"/>
        <end position="716"/>
    </location>
</feature>
<keyword evidence="3" id="KW-1185">Reference proteome</keyword>
<proteinExistence type="predicted"/>
<feature type="region of interest" description="Disordered" evidence="1">
    <location>
        <begin position="675"/>
        <end position="785"/>
    </location>
</feature>
<evidence type="ECO:0000256" key="1">
    <source>
        <dbReference type="SAM" id="MobiDB-lite"/>
    </source>
</evidence>